<gene>
    <name evidence="1" type="ORF">AVEN_26004_1</name>
</gene>
<keyword evidence="2" id="KW-1185">Reference proteome</keyword>
<comment type="caution">
    <text evidence="1">The sequence shown here is derived from an EMBL/GenBank/DDBJ whole genome shotgun (WGS) entry which is preliminary data.</text>
</comment>
<evidence type="ECO:0000313" key="1">
    <source>
        <dbReference type="EMBL" id="GBM23268.1"/>
    </source>
</evidence>
<evidence type="ECO:0000313" key="2">
    <source>
        <dbReference type="Proteomes" id="UP000499080"/>
    </source>
</evidence>
<accession>A0A4Y2E5F4</accession>
<dbReference type="AlphaFoldDB" id="A0A4Y2E5F4"/>
<proteinExistence type="predicted"/>
<sequence>MKIERLSLNGLMCGALESWDLDALYSPHPSWPALAPTMVGRKEPQVLPSTDLKRGKRTALFLRQNMRFKGYFETAISHNLKLKYVSRPALIAKSCVFSPRLHQILP</sequence>
<dbReference type="EMBL" id="BGPR01000495">
    <property type="protein sequence ID" value="GBM23268.1"/>
    <property type="molecule type" value="Genomic_DNA"/>
</dbReference>
<protein>
    <submittedName>
        <fullName evidence="1">Uncharacterized protein</fullName>
    </submittedName>
</protein>
<reference evidence="1 2" key="1">
    <citation type="journal article" date="2019" name="Sci. Rep.">
        <title>Orb-weaving spider Araneus ventricosus genome elucidates the spidroin gene catalogue.</title>
        <authorList>
            <person name="Kono N."/>
            <person name="Nakamura H."/>
            <person name="Ohtoshi R."/>
            <person name="Moran D.A.P."/>
            <person name="Shinohara A."/>
            <person name="Yoshida Y."/>
            <person name="Fujiwara M."/>
            <person name="Mori M."/>
            <person name="Tomita M."/>
            <person name="Arakawa K."/>
        </authorList>
    </citation>
    <scope>NUCLEOTIDE SEQUENCE [LARGE SCALE GENOMIC DNA]</scope>
</reference>
<name>A0A4Y2E5F4_ARAVE</name>
<organism evidence="1 2">
    <name type="scientific">Araneus ventricosus</name>
    <name type="common">Orbweaver spider</name>
    <name type="synonym">Epeira ventricosa</name>
    <dbReference type="NCBI Taxonomy" id="182803"/>
    <lineage>
        <taxon>Eukaryota</taxon>
        <taxon>Metazoa</taxon>
        <taxon>Ecdysozoa</taxon>
        <taxon>Arthropoda</taxon>
        <taxon>Chelicerata</taxon>
        <taxon>Arachnida</taxon>
        <taxon>Araneae</taxon>
        <taxon>Araneomorphae</taxon>
        <taxon>Entelegynae</taxon>
        <taxon>Araneoidea</taxon>
        <taxon>Araneidae</taxon>
        <taxon>Araneus</taxon>
    </lineage>
</organism>
<dbReference type="Proteomes" id="UP000499080">
    <property type="component" value="Unassembled WGS sequence"/>
</dbReference>